<dbReference type="STRING" id="670482.SAMN04488542_103135"/>
<protein>
    <recommendedName>
        <fullName evidence="1">DUF402 domain-containing protein</fullName>
    </recommendedName>
</protein>
<dbReference type="InterPro" id="IPR007295">
    <property type="entry name" value="DUF402"/>
</dbReference>
<reference evidence="2 3" key="1">
    <citation type="submission" date="2016-10" db="EMBL/GenBank/DDBJ databases">
        <authorList>
            <person name="de Groot N.N."/>
        </authorList>
    </citation>
    <scope>NUCLEOTIDE SEQUENCE [LARGE SCALE GENOMIC DNA]</scope>
    <source>
        <strain evidence="2 3">DSM 28129</strain>
    </source>
</reference>
<keyword evidence="3" id="KW-1185">Reference proteome</keyword>
<sequence>MFAQELVLEKSFLRLSIKYGKLKVHCFERVNAMKRKFGDRANWRRVTQRQFKSRFVESDDFTGYVTAYSINALRDPLWKTYGGHTFRIADKGYIWLQYYPKGVHYVITAMFDDKGEIVEWYIDVCKTQGVTDQGVPWFDDLYLDIVVLKSGEVFLLDEDELDEALSKGFISVRDYDMATETAQEVLHAIQNHDFPFFEMSLNHYRSEFAQGDSM</sequence>
<dbReference type="Gene3D" id="2.40.380.10">
    <property type="entry name" value="FomD-like"/>
    <property type="match status" value="1"/>
</dbReference>
<organism evidence="2 3">
    <name type="scientific">Fontibacillus panacisegetis</name>
    <dbReference type="NCBI Taxonomy" id="670482"/>
    <lineage>
        <taxon>Bacteria</taxon>
        <taxon>Bacillati</taxon>
        <taxon>Bacillota</taxon>
        <taxon>Bacilli</taxon>
        <taxon>Bacillales</taxon>
        <taxon>Paenibacillaceae</taxon>
        <taxon>Fontibacillus</taxon>
    </lineage>
</organism>
<dbReference type="AlphaFoldDB" id="A0A1G7GNP7"/>
<dbReference type="Proteomes" id="UP000198972">
    <property type="component" value="Unassembled WGS sequence"/>
</dbReference>
<proteinExistence type="predicted"/>
<dbReference type="PANTHER" id="PTHR41271">
    <property type="entry name" value="DUF402 DOMAIN-CONTAINING PROTEIN"/>
    <property type="match status" value="1"/>
</dbReference>
<evidence type="ECO:0000313" key="3">
    <source>
        <dbReference type="Proteomes" id="UP000198972"/>
    </source>
</evidence>
<evidence type="ECO:0000259" key="1">
    <source>
        <dbReference type="Pfam" id="PF04167"/>
    </source>
</evidence>
<feature type="domain" description="DUF402" evidence="1">
    <location>
        <begin position="95"/>
        <end position="194"/>
    </location>
</feature>
<dbReference type="SUPFAM" id="SSF159234">
    <property type="entry name" value="FomD-like"/>
    <property type="match status" value="1"/>
</dbReference>
<dbReference type="EMBL" id="FNBG01000003">
    <property type="protein sequence ID" value="SDE89757.1"/>
    <property type="molecule type" value="Genomic_DNA"/>
</dbReference>
<name>A0A1G7GNP7_9BACL</name>
<evidence type="ECO:0000313" key="2">
    <source>
        <dbReference type="EMBL" id="SDE89757.1"/>
    </source>
</evidence>
<dbReference type="Pfam" id="PF04167">
    <property type="entry name" value="DUF402"/>
    <property type="match status" value="1"/>
</dbReference>
<dbReference type="PANTHER" id="PTHR41271:SF1">
    <property type="entry name" value="DUF402 DOMAIN-CONTAINING PROTEIN"/>
    <property type="match status" value="1"/>
</dbReference>
<gene>
    <name evidence="2" type="ORF">SAMN04488542_103135</name>
</gene>
<accession>A0A1G7GNP7</accession>
<dbReference type="InterPro" id="IPR035930">
    <property type="entry name" value="FomD-like_sf"/>
</dbReference>